<keyword evidence="6" id="KW-1185">Reference proteome</keyword>
<dbReference type="GO" id="GO:0048029">
    <property type="term" value="F:monosaccharide binding"/>
    <property type="evidence" value="ECO:0007669"/>
    <property type="project" value="TreeGrafter"/>
</dbReference>
<organism evidence="5 6">
    <name type="scientific">Syntrophobacter fumaroxidans (strain DSM 10017 / MPOB)</name>
    <dbReference type="NCBI Taxonomy" id="335543"/>
    <lineage>
        <taxon>Bacteria</taxon>
        <taxon>Pseudomonadati</taxon>
        <taxon>Thermodesulfobacteriota</taxon>
        <taxon>Syntrophobacteria</taxon>
        <taxon>Syntrophobacterales</taxon>
        <taxon>Syntrophobacteraceae</taxon>
        <taxon>Syntrophobacter</taxon>
    </lineage>
</organism>
<evidence type="ECO:0000256" key="2">
    <source>
        <dbReference type="ARBA" id="ARBA00023152"/>
    </source>
</evidence>
<evidence type="ECO:0000313" key="5">
    <source>
        <dbReference type="EMBL" id="ABK17637.1"/>
    </source>
</evidence>
<dbReference type="InterPro" id="IPR046348">
    <property type="entry name" value="SIS_dom_sf"/>
</dbReference>
<dbReference type="PANTHER" id="PTHR11469">
    <property type="entry name" value="GLUCOSE-6-PHOSPHATE ISOMERASE"/>
    <property type="match status" value="1"/>
</dbReference>
<dbReference type="RefSeq" id="WP_011698807.1">
    <property type="nucleotide sequence ID" value="NC_008554.1"/>
</dbReference>
<dbReference type="GO" id="GO:0004347">
    <property type="term" value="F:glucose-6-phosphate isomerase activity"/>
    <property type="evidence" value="ECO:0007669"/>
    <property type="project" value="UniProtKB-EC"/>
</dbReference>
<dbReference type="GO" id="GO:0006094">
    <property type="term" value="P:gluconeogenesis"/>
    <property type="evidence" value="ECO:0007669"/>
    <property type="project" value="UniProtKB-KW"/>
</dbReference>
<comment type="similarity">
    <text evidence="4">Belongs to the GPI family.</text>
</comment>
<dbReference type="PANTHER" id="PTHR11469:SF1">
    <property type="entry name" value="GLUCOSE-6-PHOSPHATE ISOMERASE"/>
    <property type="match status" value="1"/>
</dbReference>
<dbReference type="Proteomes" id="UP000001784">
    <property type="component" value="Chromosome"/>
</dbReference>
<dbReference type="GO" id="GO:0097367">
    <property type="term" value="F:carbohydrate derivative binding"/>
    <property type="evidence" value="ECO:0007669"/>
    <property type="project" value="InterPro"/>
</dbReference>
<dbReference type="Gene3D" id="3.40.50.10490">
    <property type="entry name" value="Glucose-6-phosphate isomerase like protein, domain 1"/>
    <property type="match status" value="3"/>
</dbReference>
<reference evidence="5 6" key="1">
    <citation type="submission" date="2006-10" db="EMBL/GenBank/DDBJ databases">
        <title>Complete sequence of Syntrophobacter fumaroxidans MPOB.</title>
        <authorList>
            <consortium name="US DOE Joint Genome Institute"/>
            <person name="Copeland A."/>
            <person name="Lucas S."/>
            <person name="Lapidus A."/>
            <person name="Barry K."/>
            <person name="Detter J.C."/>
            <person name="Glavina del Rio T."/>
            <person name="Hammon N."/>
            <person name="Israni S."/>
            <person name="Pitluck S."/>
            <person name="Goltsman E.G."/>
            <person name="Martinez M."/>
            <person name="Schmutz J."/>
            <person name="Larimer F."/>
            <person name="Land M."/>
            <person name="Hauser L."/>
            <person name="Kyrpides N."/>
            <person name="Kim E."/>
            <person name="Boone D.R."/>
            <person name="Brockman F."/>
            <person name="Culley D."/>
            <person name="Ferry J."/>
            <person name="Gunsalus R."/>
            <person name="McInerney M.J."/>
            <person name="Morrison M."/>
            <person name="Plugge C."/>
            <person name="Rohlin L."/>
            <person name="Scholten J."/>
            <person name="Sieber J."/>
            <person name="Stams A.J.M."/>
            <person name="Worm P."/>
            <person name="Henstra A.M."/>
            <person name="Richardson P."/>
        </authorList>
    </citation>
    <scope>NUCLEOTIDE SEQUENCE [LARGE SCALE GENOMIC DNA]</scope>
    <source>
        <strain evidence="6">DSM 10017 / MPOB</strain>
    </source>
</reference>
<dbReference type="EC" id="5.3.1.9" evidence="4"/>
<accession>A0LJN5</accession>
<dbReference type="EMBL" id="CP000478">
    <property type="protein sequence ID" value="ABK17637.1"/>
    <property type="molecule type" value="Genomic_DNA"/>
</dbReference>
<evidence type="ECO:0000256" key="3">
    <source>
        <dbReference type="ARBA" id="ARBA00023235"/>
    </source>
</evidence>
<dbReference type="KEGG" id="sfu:Sfum_1952"/>
<evidence type="ECO:0000313" key="6">
    <source>
        <dbReference type="Proteomes" id="UP000001784"/>
    </source>
</evidence>
<sequence length="632" mass="68420">MLRCRSAKGGYGSTVPTTEPAARRATVFQVAPRDAGHGELRATRLQLPSGSQDDTMSEETMTKKVSDLYPVNAFLGGHAAEIQARIEALEKDRFASRFWRKDPDLWKSDPENRKSIANSMGWIDLPDKISLHAPALAEFARDLRICRFKHVVHMGMGGSSLAPLAFREIFEPGAEGLALTVLDSTSPSTILEIERRLPMAETFFIEASKSGATVESRSLGEYFHARMRAVKGKGAGVHFAVVTDPGSVLVKLAEERNYRGTFLNFADIGGRYSALSFFGLVPAALMGLDVEEILARGLSMMEACGPDVPVKKNPGMTLGVVMGEMALRGRNKLTVIASESLSALGMWLEQLIAESTGKEGKGIVPVVGEPLGDPAVYDDDRLFVVLCLEDEVDGVLESRIDALRKAGHPVIVVPMADRLDLGREFFRWEIATATAGAILGINPFDQPSVQESKDITKRFLEQVRDEGCLVEGKIELGDGPLQFYGIAPGAASAGQALSRFLKGARSGDYLAFLAYLPEASGVEPGLRNLRGLVRDRLKLATTLGFGPRYLHSTGQLHKGGPNTGVFLLITCDDPEDAPIPGQPYTFGVLRRAQALGDFEALAKHGRRVLRVHIAGNPVKGLAALEKAFREAL</sequence>
<protein>
    <recommendedName>
        <fullName evidence="4">Glucose-6-phosphate isomerase</fullName>
        <ecNumber evidence="4">5.3.1.9</ecNumber>
    </recommendedName>
</protein>
<dbReference type="eggNOG" id="COG0166">
    <property type="taxonomic scope" value="Bacteria"/>
</dbReference>
<dbReference type="AlphaFoldDB" id="A0LJN5"/>
<dbReference type="PRINTS" id="PR00662">
    <property type="entry name" value="G6PISOMERASE"/>
</dbReference>
<keyword evidence="1 4" id="KW-0312">Gluconeogenesis</keyword>
<comment type="catalytic activity">
    <reaction evidence="4">
        <text>alpha-D-glucose 6-phosphate = beta-D-fructose 6-phosphate</text>
        <dbReference type="Rhea" id="RHEA:11816"/>
        <dbReference type="ChEBI" id="CHEBI:57634"/>
        <dbReference type="ChEBI" id="CHEBI:58225"/>
        <dbReference type="EC" id="5.3.1.9"/>
    </reaction>
</comment>
<dbReference type="HOGENOM" id="CLU_036298_0_0_7"/>
<evidence type="ECO:0000256" key="1">
    <source>
        <dbReference type="ARBA" id="ARBA00022432"/>
    </source>
</evidence>
<name>A0LJN5_SYNFM</name>
<comment type="pathway">
    <text evidence="4">Carbohydrate degradation; glycolysis; D-glyceraldehyde 3-phosphate and glycerone phosphate from D-glucose: step 2/4.</text>
</comment>
<dbReference type="InterPro" id="IPR001672">
    <property type="entry name" value="G6P_Isomerase"/>
</dbReference>
<dbReference type="GO" id="GO:0051156">
    <property type="term" value="P:glucose 6-phosphate metabolic process"/>
    <property type="evidence" value="ECO:0007669"/>
    <property type="project" value="TreeGrafter"/>
</dbReference>
<dbReference type="InParanoid" id="A0LJN5"/>
<proteinExistence type="inferred from homology"/>
<dbReference type="PROSITE" id="PS51463">
    <property type="entry name" value="P_GLUCOSE_ISOMERASE_3"/>
    <property type="match status" value="1"/>
</dbReference>
<dbReference type="SUPFAM" id="SSF53697">
    <property type="entry name" value="SIS domain"/>
    <property type="match status" value="1"/>
</dbReference>
<keyword evidence="3 4" id="KW-0413">Isomerase</keyword>
<dbReference type="Pfam" id="PF00342">
    <property type="entry name" value="PGI"/>
    <property type="match status" value="1"/>
</dbReference>
<evidence type="ECO:0000256" key="4">
    <source>
        <dbReference type="RuleBase" id="RU000612"/>
    </source>
</evidence>
<gene>
    <name evidence="5" type="ordered locus">Sfum_1952</name>
</gene>
<dbReference type="STRING" id="335543.Sfum_1952"/>
<dbReference type="GO" id="GO:0005829">
    <property type="term" value="C:cytosol"/>
    <property type="evidence" value="ECO:0007669"/>
    <property type="project" value="TreeGrafter"/>
</dbReference>
<dbReference type="CDD" id="cd05798">
    <property type="entry name" value="SIS_TAL_PGI"/>
    <property type="match status" value="1"/>
</dbReference>
<dbReference type="GO" id="GO:0006096">
    <property type="term" value="P:glycolytic process"/>
    <property type="evidence" value="ECO:0007669"/>
    <property type="project" value="UniProtKB-UniPathway"/>
</dbReference>
<dbReference type="UniPathway" id="UPA00109">
    <property type="reaction ID" value="UER00181"/>
</dbReference>
<keyword evidence="2 4" id="KW-0324">Glycolysis</keyword>
<dbReference type="OrthoDB" id="140919at2"/>